<dbReference type="EMBL" id="CP014168">
    <property type="protein sequence ID" value="AOH85895.1"/>
    <property type="molecule type" value="Genomic_DNA"/>
</dbReference>
<dbReference type="PRINTS" id="PR00111">
    <property type="entry name" value="ABHYDROLASE"/>
</dbReference>
<name>A0A1B3ZEP4_9SPHN</name>
<proteinExistence type="predicted"/>
<feature type="domain" description="AB hydrolase-1" evidence="1">
    <location>
        <begin position="26"/>
        <end position="260"/>
    </location>
</feature>
<dbReference type="InterPro" id="IPR029058">
    <property type="entry name" value="AB_hydrolase_fold"/>
</dbReference>
<dbReference type="SUPFAM" id="SSF53474">
    <property type="entry name" value="alpha/beta-Hydrolases"/>
    <property type="match status" value="1"/>
</dbReference>
<dbReference type="OrthoDB" id="8680283at2"/>
<accession>A0A1B3ZEP4</accession>
<gene>
    <name evidence="2" type="ORF">AWL63_19985</name>
</gene>
<dbReference type="InterPro" id="IPR000073">
    <property type="entry name" value="AB_hydrolase_1"/>
</dbReference>
<dbReference type="AlphaFoldDB" id="A0A1B3ZEP4"/>
<dbReference type="PANTHER" id="PTHR46438">
    <property type="entry name" value="ALPHA/BETA-HYDROLASES SUPERFAMILY PROTEIN"/>
    <property type="match status" value="1"/>
</dbReference>
<organism evidence="2 3">
    <name type="scientific">Sphingomonas panacis</name>
    <dbReference type="NCBI Taxonomy" id="1560345"/>
    <lineage>
        <taxon>Bacteria</taxon>
        <taxon>Pseudomonadati</taxon>
        <taxon>Pseudomonadota</taxon>
        <taxon>Alphaproteobacteria</taxon>
        <taxon>Sphingomonadales</taxon>
        <taxon>Sphingomonadaceae</taxon>
        <taxon>Sphingomonas</taxon>
    </lineage>
</organism>
<dbReference type="RefSeq" id="WP_069206422.1">
    <property type="nucleotide sequence ID" value="NZ_CP014168.1"/>
</dbReference>
<dbReference type="Proteomes" id="UP000094256">
    <property type="component" value="Chromosome"/>
</dbReference>
<protein>
    <recommendedName>
        <fullName evidence="1">AB hydrolase-1 domain-containing protein</fullName>
    </recommendedName>
</protein>
<sequence>MTIETKFIDVDGARIAYVDVGEGKPLVLLQGGGPGASGISNYRRNIDGLVAGRRLIIPDLPGYGDSEDKLGFADIYKALGGFLLHFMDALGLDKVDAVGNSMGGMTTVGAVLQQPDRFNKIVLMGPGGFQPAFTPLPTEGMRRMHACMTGEGPTREKMRGVIECLVNDTSFITDELLDERVAAASRPGRFQPFARPFGEMWRENLRGVKHEILLIWGREDRVVPLDVAPGLLQSFPNAELYILPNCGHWVQWEKAEDFNRIVNGFLNR</sequence>
<dbReference type="Gene3D" id="3.40.50.1820">
    <property type="entry name" value="alpha/beta hydrolase"/>
    <property type="match status" value="1"/>
</dbReference>
<dbReference type="STRING" id="1560345.AWL63_19985"/>
<dbReference type="InterPro" id="IPR000639">
    <property type="entry name" value="Epox_hydrolase-like"/>
</dbReference>
<dbReference type="PRINTS" id="PR00412">
    <property type="entry name" value="EPOXHYDRLASE"/>
</dbReference>
<dbReference type="PANTHER" id="PTHR46438:SF11">
    <property type="entry name" value="LIPASE-RELATED"/>
    <property type="match status" value="1"/>
</dbReference>
<dbReference type="Pfam" id="PF12697">
    <property type="entry name" value="Abhydrolase_6"/>
    <property type="match status" value="1"/>
</dbReference>
<evidence type="ECO:0000313" key="3">
    <source>
        <dbReference type="Proteomes" id="UP000094256"/>
    </source>
</evidence>
<keyword evidence="3" id="KW-1185">Reference proteome</keyword>
<evidence type="ECO:0000259" key="1">
    <source>
        <dbReference type="Pfam" id="PF12697"/>
    </source>
</evidence>
<reference evidence="2 3" key="1">
    <citation type="submission" date="2016-01" db="EMBL/GenBank/DDBJ databases">
        <title>Complete genome and mega plasmid sequence of Sphingomonas panacis DCY99 elicits systemic resistance in rice to Xanthomonas oryzae.</title>
        <authorList>
            <person name="Kim Y.J."/>
            <person name="Yang D.C."/>
            <person name="Sing P."/>
        </authorList>
    </citation>
    <scope>NUCLEOTIDE SEQUENCE [LARGE SCALE GENOMIC DNA]</scope>
    <source>
        <strain evidence="2 3">DCY99</strain>
    </source>
</reference>
<evidence type="ECO:0000313" key="2">
    <source>
        <dbReference type="EMBL" id="AOH85895.1"/>
    </source>
</evidence>
<dbReference type="KEGG" id="span:AWL63_19985"/>
<dbReference type="GO" id="GO:0003824">
    <property type="term" value="F:catalytic activity"/>
    <property type="evidence" value="ECO:0007669"/>
    <property type="project" value="InterPro"/>
</dbReference>